<accession>A0A5A7QBF3</accession>
<dbReference type="Proteomes" id="UP000325081">
    <property type="component" value="Unassembled WGS sequence"/>
</dbReference>
<comment type="caution">
    <text evidence="2">The sequence shown here is derived from an EMBL/GenBank/DDBJ whole genome shotgun (WGS) entry which is preliminary data.</text>
</comment>
<feature type="region of interest" description="Disordered" evidence="1">
    <location>
        <begin position="24"/>
        <end position="74"/>
    </location>
</feature>
<keyword evidence="3" id="KW-1185">Reference proteome</keyword>
<dbReference type="EMBL" id="BKCP01006393">
    <property type="protein sequence ID" value="GER42540.1"/>
    <property type="molecule type" value="Genomic_DNA"/>
</dbReference>
<evidence type="ECO:0000313" key="2">
    <source>
        <dbReference type="EMBL" id="GER42540.1"/>
    </source>
</evidence>
<name>A0A5A7QBF3_STRAF</name>
<evidence type="ECO:0000256" key="1">
    <source>
        <dbReference type="SAM" id="MobiDB-lite"/>
    </source>
</evidence>
<gene>
    <name evidence="2" type="ORF">STAS_19334</name>
</gene>
<protein>
    <submittedName>
        <fullName evidence="2">OSBP(Oxysterol binding protein)-related protein2B</fullName>
    </submittedName>
</protein>
<evidence type="ECO:0000313" key="3">
    <source>
        <dbReference type="Proteomes" id="UP000325081"/>
    </source>
</evidence>
<feature type="compositionally biased region" description="Low complexity" evidence="1">
    <location>
        <begin position="50"/>
        <end position="61"/>
    </location>
</feature>
<dbReference type="AlphaFoldDB" id="A0A5A7QBF3"/>
<proteinExistence type="predicted"/>
<feature type="compositionally biased region" description="Acidic residues" evidence="1">
    <location>
        <begin position="24"/>
        <end position="44"/>
    </location>
</feature>
<sequence>MEMEIDSPPQLLAEKFEKTLRIEDDDYVFVEEEAEESEEEESSSEEEKQQPPQQQRRQQQQVPRGYNPSSVIWDEPQEDQTNYTYQQLCFEIADEVAKDFIHQVDENRFGEFPWPPDLSCPLFRYGYICRYLIKLEPEDVGSMVVQFSIKSNPEEMERAKRFLEQMRSSWGYDLDCDPPHWFGCSIYPIVLEDAAEAEEAAQAEEAARWAISRVNKVAGEMGKIDMMLELKSLDKAVRGCFSVYLVSFTVKTVLGDAIKKVRASVGFAPSAPAPILLECKLVP</sequence>
<organism evidence="2 3">
    <name type="scientific">Striga asiatica</name>
    <name type="common">Asiatic witchweed</name>
    <name type="synonym">Buchnera asiatica</name>
    <dbReference type="NCBI Taxonomy" id="4170"/>
    <lineage>
        <taxon>Eukaryota</taxon>
        <taxon>Viridiplantae</taxon>
        <taxon>Streptophyta</taxon>
        <taxon>Embryophyta</taxon>
        <taxon>Tracheophyta</taxon>
        <taxon>Spermatophyta</taxon>
        <taxon>Magnoliopsida</taxon>
        <taxon>eudicotyledons</taxon>
        <taxon>Gunneridae</taxon>
        <taxon>Pentapetalae</taxon>
        <taxon>asterids</taxon>
        <taxon>lamiids</taxon>
        <taxon>Lamiales</taxon>
        <taxon>Orobanchaceae</taxon>
        <taxon>Buchnereae</taxon>
        <taxon>Striga</taxon>
    </lineage>
</organism>
<reference evidence="3" key="1">
    <citation type="journal article" date="2019" name="Curr. Biol.">
        <title>Genome Sequence of Striga asiatica Provides Insight into the Evolution of Plant Parasitism.</title>
        <authorList>
            <person name="Yoshida S."/>
            <person name="Kim S."/>
            <person name="Wafula E.K."/>
            <person name="Tanskanen J."/>
            <person name="Kim Y.M."/>
            <person name="Honaas L."/>
            <person name="Yang Z."/>
            <person name="Spallek T."/>
            <person name="Conn C.E."/>
            <person name="Ichihashi Y."/>
            <person name="Cheong K."/>
            <person name="Cui S."/>
            <person name="Der J.P."/>
            <person name="Gundlach H."/>
            <person name="Jiao Y."/>
            <person name="Hori C."/>
            <person name="Ishida J.K."/>
            <person name="Kasahara H."/>
            <person name="Kiba T."/>
            <person name="Kim M.S."/>
            <person name="Koo N."/>
            <person name="Laohavisit A."/>
            <person name="Lee Y.H."/>
            <person name="Lumba S."/>
            <person name="McCourt P."/>
            <person name="Mortimer J.C."/>
            <person name="Mutuku J.M."/>
            <person name="Nomura T."/>
            <person name="Sasaki-Sekimoto Y."/>
            <person name="Seto Y."/>
            <person name="Wang Y."/>
            <person name="Wakatake T."/>
            <person name="Sakakibara H."/>
            <person name="Demura T."/>
            <person name="Yamaguchi S."/>
            <person name="Yoneyama K."/>
            <person name="Manabe R.I."/>
            <person name="Nelson D.C."/>
            <person name="Schulman A.H."/>
            <person name="Timko M.P."/>
            <person name="dePamphilis C.W."/>
            <person name="Choi D."/>
            <person name="Shirasu K."/>
        </authorList>
    </citation>
    <scope>NUCLEOTIDE SEQUENCE [LARGE SCALE GENOMIC DNA]</scope>
    <source>
        <strain evidence="3">cv. UVA1</strain>
    </source>
</reference>